<dbReference type="InterPro" id="IPR008868">
    <property type="entry name" value="TniB"/>
</dbReference>
<feature type="compositionally biased region" description="Basic and acidic residues" evidence="1">
    <location>
        <begin position="386"/>
        <end position="395"/>
    </location>
</feature>
<dbReference type="SUPFAM" id="SSF52540">
    <property type="entry name" value="P-loop containing nucleoside triphosphate hydrolases"/>
    <property type="match status" value="1"/>
</dbReference>
<feature type="region of interest" description="Disordered" evidence="1">
    <location>
        <begin position="337"/>
        <end position="395"/>
    </location>
</feature>
<evidence type="ECO:0000313" key="3">
    <source>
        <dbReference type="Proteomes" id="UP000182915"/>
    </source>
</evidence>
<protein>
    <submittedName>
        <fullName evidence="2">AAA domain-containing protein</fullName>
    </submittedName>
</protein>
<keyword evidence="3" id="KW-1185">Reference proteome</keyword>
<dbReference type="AlphaFoldDB" id="A0A1H6J016"/>
<feature type="compositionally biased region" description="Basic and acidic residues" evidence="1">
    <location>
        <begin position="337"/>
        <end position="348"/>
    </location>
</feature>
<proteinExistence type="predicted"/>
<dbReference type="Proteomes" id="UP000182915">
    <property type="component" value="Chromosome I"/>
</dbReference>
<dbReference type="InterPro" id="IPR027417">
    <property type="entry name" value="P-loop_NTPase"/>
</dbReference>
<accession>A0A1H6J016</accession>
<organism evidence="2 3">
    <name type="scientific">Mycolicibacterium rutilum</name>
    <name type="common">Mycobacterium rutilum</name>
    <dbReference type="NCBI Taxonomy" id="370526"/>
    <lineage>
        <taxon>Bacteria</taxon>
        <taxon>Bacillati</taxon>
        <taxon>Actinomycetota</taxon>
        <taxon>Actinomycetes</taxon>
        <taxon>Mycobacteriales</taxon>
        <taxon>Mycobacteriaceae</taxon>
        <taxon>Mycolicibacterium</taxon>
    </lineage>
</organism>
<reference evidence="3" key="1">
    <citation type="submission" date="2016-10" db="EMBL/GenBank/DDBJ databases">
        <authorList>
            <person name="Varghese N."/>
            <person name="Submissions S."/>
        </authorList>
    </citation>
    <scope>NUCLEOTIDE SEQUENCE [LARGE SCALE GENOMIC DNA]</scope>
    <source>
        <strain evidence="3">DSM 45405</strain>
    </source>
</reference>
<name>A0A1H6J016_MYCRU</name>
<dbReference type="Pfam" id="PF05621">
    <property type="entry name" value="TniB"/>
    <property type="match status" value="1"/>
</dbReference>
<dbReference type="Gene3D" id="3.40.50.300">
    <property type="entry name" value="P-loop containing nucleotide triphosphate hydrolases"/>
    <property type="match status" value="1"/>
</dbReference>
<dbReference type="RefSeq" id="WP_083406481.1">
    <property type="nucleotide sequence ID" value="NZ_LT629971.1"/>
</dbReference>
<dbReference type="STRING" id="370526.SAMN04489835_1326"/>
<dbReference type="OrthoDB" id="4711350at2"/>
<evidence type="ECO:0000256" key="1">
    <source>
        <dbReference type="SAM" id="MobiDB-lite"/>
    </source>
</evidence>
<gene>
    <name evidence="2" type="ORF">SAMN04489835_1326</name>
</gene>
<evidence type="ECO:0000313" key="2">
    <source>
        <dbReference type="EMBL" id="SEH55214.1"/>
    </source>
</evidence>
<dbReference type="EMBL" id="LT629971">
    <property type="protein sequence ID" value="SEH55214.1"/>
    <property type="molecule type" value="Genomic_DNA"/>
</dbReference>
<sequence>MDSQEWHDNCVKELPHAPPSRSSKQLNAMSDQARNAYIEQLEAWLARLYLPTAAFTEIEHALDRTVRDNMLEGPGAKQIVVLTGPNYVGKSTFMLRWAQRRYVEWTHDALHDRRGRPVHYPSDGVEADLCPVIWIDLGSAAKVNDVTTELLNGFNLASTGLTRDLTHRAMHGLRLHRTQIVVMDDAHLLKTDSKSGRDVLDHIKSINTKLGQVSSATLVLVGANLANGDLVNDPQIACRLTEFSVAPYGVDTEEEQAEWQRVVRDLERLVLPHLPAGEPGMLFLKLAGELWFRTQGYVGDLRKLVSRATVAAITDGSYRISAEHLKAITLSKRAIRDTAAETERRRTESSTQTRRRRRKRARVSDLNALGAEGRVGAASPGLRPAVGHERRDSRP</sequence>